<evidence type="ECO:0000313" key="2">
    <source>
        <dbReference type="Proteomes" id="UP001302274"/>
    </source>
</evidence>
<reference evidence="1 2" key="1">
    <citation type="submission" date="2023-11" db="EMBL/GenBank/DDBJ databases">
        <title>A Novel Polar Bacteriovorax (B. antarcticus) Isolated from the Biocrust in Antarctica.</title>
        <authorList>
            <person name="Mun W."/>
            <person name="Choi S.Y."/>
            <person name="Mitchell R.J."/>
        </authorList>
    </citation>
    <scope>NUCLEOTIDE SEQUENCE [LARGE SCALE GENOMIC DNA]</scope>
    <source>
        <strain evidence="1 2">PP10</strain>
    </source>
</reference>
<protein>
    <recommendedName>
        <fullName evidence="3">Peptidase M10 metallopeptidase domain-containing protein</fullName>
    </recommendedName>
</protein>
<evidence type="ECO:0008006" key="3">
    <source>
        <dbReference type="Google" id="ProtNLM"/>
    </source>
</evidence>
<dbReference type="Proteomes" id="UP001302274">
    <property type="component" value="Unassembled WGS sequence"/>
</dbReference>
<name>A0ABU5VQM1_9BACT</name>
<accession>A0ABU5VQM1</accession>
<keyword evidence="2" id="KW-1185">Reference proteome</keyword>
<sequence>MGSNKIIFLCLLLTLTACGGKKSSKTGVEGSTSLSTIFVKGDPKELIKGSTLDKNSFISERDMTEYDNYSLSNIWQFTEKEVIVEKEDTGNPEDGNEATEEDQTANALPFYTFQKLGNDYIYSNPKSNLKFGFTVNNGKLELKTFDTGYGVYDLSILHYSLKKSKDSFSLLVEIQEQDPTEGRVLLSFVFVKKSEQKNILKVDDHYKYIMGAGVAIGWPQKEILQIDVCGNQYKSTEDAFNGGIQVWKNALRNKMTIKTNYLSVYPPFSDLNSHCIYTVKDYSTESRPQYMNPASTTTNYDTFKAEIIDADVFVWVKEVEKDGDISKMASYMIDVTAHELGHFLGLGHQFDETFKSIMSYDNVPYITDYDQEAASYLYPTLK</sequence>
<organism evidence="1 2">
    <name type="scientific">Bacteriovorax antarcticus</name>
    <dbReference type="NCBI Taxonomy" id="3088717"/>
    <lineage>
        <taxon>Bacteria</taxon>
        <taxon>Pseudomonadati</taxon>
        <taxon>Bdellovibrionota</taxon>
        <taxon>Bacteriovoracia</taxon>
        <taxon>Bacteriovoracales</taxon>
        <taxon>Bacteriovoracaceae</taxon>
        <taxon>Bacteriovorax</taxon>
    </lineage>
</organism>
<dbReference type="SUPFAM" id="SSF55486">
    <property type="entry name" value="Metalloproteases ('zincins'), catalytic domain"/>
    <property type="match status" value="1"/>
</dbReference>
<evidence type="ECO:0000313" key="1">
    <source>
        <dbReference type="EMBL" id="MEA9355329.1"/>
    </source>
</evidence>
<dbReference type="InterPro" id="IPR024079">
    <property type="entry name" value="MetalloPept_cat_dom_sf"/>
</dbReference>
<dbReference type="RefSeq" id="WP_323574827.1">
    <property type="nucleotide sequence ID" value="NZ_JAYGJQ010000001.1"/>
</dbReference>
<gene>
    <name evidence="1" type="ORF">SHI21_03915</name>
</gene>
<dbReference type="EMBL" id="JAYGJQ010000001">
    <property type="protein sequence ID" value="MEA9355329.1"/>
    <property type="molecule type" value="Genomic_DNA"/>
</dbReference>
<comment type="caution">
    <text evidence="1">The sequence shown here is derived from an EMBL/GenBank/DDBJ whole genome shotgun (WGS) entry which is preliminary data.</text>
</comment>
<dbReference type="PROSITE" id="PS51257">
    <property type="entry name" value="PROKAR_LIPOPROTEIN"/>
    <property type="match status" value="1"/>
</dbReference>
<dbReference type="Gene3D" id="3.40.390.10">
    <property type="entry name" value="Collagenase (Catalytic Domain)"/>
    <property type="match status" value="1"/>
</dbReference>
<proteinExistence type="predicted"/>